<dbReference type="InterPro" id="IPR052208">
    <property type="entry name" value="DmX-like/RAVE_component"/>
</dbReference>
<dbReference type="GO" id="GO:0043291">
    <property type="term" value="C:RAVE complex"/>
    <property type="evidence" value="ECO:0007669"/>
    <property type="project" value="TreeGrafter"/>
</dbReference>
<feature type="region of interest" description="Disordered" evidence="1">
    <location>
        <begin position="46"/>
        <end position="81"/>
    </location>
</feature>
<evidence type="ECO:0000256" key="1">
    <source>
        <dbReference type="SAM" id="MobiDB-lite"/>
    </source>
</evidence>
<organism evidence="2">
    <name type="scientific">Timema californicum</name>
    <name type="common">California timema</name>
    <name type="synonym">Walking stick</name>
    <dbReference type="NCBI Taxonomy" id="61474"/>
    <lineage>
        <taxon>Eukaryota</taxon>
        <taxon>Metazoa</taxon>
        <taxon>Ecdysozoa</taxon>
        <taxon>Arthropoda</taxon>
        <taxon>Hexapoda</taxon>
        <taxon>Insecta</taxon>
        <taxon>Pterygota</taxon>
        <taxon>Neoptera</taxon>
        <taxon>Polyneoptera</taxon>
        <taxon>Phasmatodea</taxon>
        <taxon>Timematodea</taxon>
        <taxon>Timematoidea</taxon>
        <taxon>Timematidae</taxon>
        <taxon>Timema</taxon>
    </lineage>
</organism>
<protein>
    <submittedName>
        <fullName evidence="2">(California timema) hypothetical protein</fullName>
    </submittedName>
</protein>
<sequence length="835" mass="92090">MDSLMMDCLFADSVMMFCSFADSLMMDWSQPVGPAEDELVLKWDDEEEDSDPDTGALQMKTIKSSEEEPPVETTGAESGDGGHLDIMAQQLKFVACLKILMEELSTLATGFEVDGGQLRYQLYVWLEREVDALRQLCNYSAGDADAIGAAEEGAIDGDPSSRDTPTALIRPGDKPTLHEILMAEKMDFEAKVQRAAKRKKWLKVVTSTCLRFVCVTPPANETLLRTLLSYCSLHGASGGGLASVRMELVLLLQELQQEKTQQQLLSPLPFPTTLPLLSASVACNKTVVADPVRHLQSQSTSLDREASVSSEGGVWTTVTSLTKQRVRLNMKLLGQFGSQPGTPHMKEDKPTYREQFVPPEMSMVSYFLIKYTAASVFLVLQPQLPLEDEEVDYDSADSAVSDLDSEEDEDVFDGSAINPVCVGRSKENNTEHCDPNSYSWCVLRLALMKVVQGQLQDFLQVAGIELQELPVCSPLVHGTLRVVTQWQEMLKEELDARRPPPADYIPGCFVETAATGPAIHKYRSLLDKHNTPFHPKHASAAPVRRLWNYLVCQESLQEIFIRAVFGKRRSVTSGADTLVDNVKVTSAEDKVSSEPSVALPEPVRIIHKEQDSITAFCLNQVPPCALSPETRGRMLELEATGETKEVNHGLLALCTPREVQEMDISLLLELPSWLEDECEIDLINLYKEPETLPESSFWVIQTAADRPMLAQTQSPNIQNYSTPSSPQPSSGLGGQTGRGASVLFTAHLNHVSKILDDDDDYYHSTPSSLVWALSGHNALHSFSGEHARSSFFKNIGQGVTQLHVDGGSRLFSCGADGSMKVRQLPDRDLAVHAIY</sequence>
<dbReference type="PANTHER" id="PTHR13950">
    <property type="entry name" value="RABCONNECTIN-RELATED"/>
    <property type="match status" value="1"/>
</dbReference>
<proteinExistence type="predicted"/>
<accession>A0A7R9JCF1</accession>
<dbReference type="GO" id="GO:0007035">
    <property type="term" value="P:vacuolar acidification"/>
    <property type="evidence" value="ECO:0007669"/>
    <property type="project" value="TreeGrafter"/>
</dbReference>
<dbReference type="PANTHER" id="PTHR13950:SF9">
    <property type="entry name" value="RABCONNECTIN-3A"/>
    <property type="match status" value="1"/>
</dbReference>
<name>A0A7R9JCF1_TIMCA</name>
<feature type="compositionally biased region" description="Low complexity" evidence="1">
    <location>
        <begin position="721"/>
        <end position="730"/>
    </location>
</feature>
<gene>
    <name evidence="2" type="ORF">TCMB3V08_LOCUS8993</name>
</gene>
<evidence type="ECO:0000313" key="2">
    <source>
        <dbReference type="EMBL" id="CAD7576423.1"/>
    </source>
</evidence>
<dbReference type="AlphaFoldDB" id="A0A7R9JCF1"/>
<feature type="region of interest" description="Disordered" evidence="1">
    <location>
        <begin position="714"/>
        <end position="736"/>
    </location>
</feature>
<dbReference type="EMBL" id="OE184228">
    <property type="protein sequence ID" value="CAD7576423.1"/>
    <property type="molecule type" value="Genomic_DNA"/>
</dbReference>
<reference evidence="2" key="1">
    <citation type="submission" date="2020-11" db="EMBL/GenBank/DDBJ databases">
        <authorList>
            <person name="Tran Van P."/>
        </authorList>
    </citation>
    <scope>NUCLEOTIDE SEQUENCE</scope>
</reference>